<keyword evidence="1" id="KW-1133">Transmembrane helix</keyword>
<dbReference type="RefSeq" id="WP_210047559.1">
    <property type="nucleotide sequence ID" value="NZ_JAGINX010000001.1"/>
</dbReference>
<organism evidence="2 3">
    <name type="scientific">Nesterenkonia lacusekhoensis</name>
    <dbReference type="NCBI Taxonomy" id="150832"/>
    <lineage>
        <taxon>Bacteria</taxon>
        <taxon>Bacillati</taxon>
        <taxon>Actinomycetota</taxon>
        <taxon>Actinomycetes</taxon>
        <taxon>Micrococcales</taxon>
        <taxon>Micrococcaceae</taxon>
        <taxon>Nesterenkonia</taxon>
    </lineage>
</organism>
<accession>A0ABS4SYW5</accession>
<dbReference type="Proteomes" id="UP001519331">
    <property type="component" value="Unassembled WGS sequence"/>
</dbReference>
<feature type="transmembrane region" description="Helical" evidence="1">
    <location>
        <begin position="6"/>
        <end position="31"/>
    </location>
</feature>
<evidence type="ECO:0000313" key="3">
    <source>
        <dbReference type="Proteomes" id="UP001519331"/>
    </source>
</evidence>
<keyword evidence="1" id="KW-0812">Transmembrane</keyword>
<keyword evidence="3" id="KW-1185">Reference proteome</keyword>
<protein>
    <submittedName>
        <fullName evidence="2">Uncharacterized protein</fullName>
    </submittedName>
</protein>
<reference evidence="2 3" key="1">
    <citation type="submission" date="2021-03" db="EMBL/GenBank/DDBJ databases">
        <title>Sequencing the genomes of 1000 actinobacteria strains.</title>
        <authorList>
            <person name="Klenk H.-P."/>
        </authorList>
    </citation>
    <scope>NUCLEOTIDE SEQUENCE [LARGE SCALE GENOMIC DNA]</scope>
    <source>
        <strain evidence="2 3">DSM 12544</strain>
    </source>
</reference>
<evidence type="ECO:0000313" key="2">
    <source>
        <dbReference type="EMBL" id="MBP2317386.1"/>
    </source>
</evidence>
<comment type="caution">
    <text evidence="2">The sequence shown here is derived from an EMBL/GenBank/DDBJ whole genome shotgun (WGS) entry which is preliminary data.</text>
</comment>
<name>A0ABS4SYW5_9MICC</name>
<feature type="transmembrane region" description="Helical" evidence="1">
    <location>
        <begin position="43"/>
        <end position="61"/>
    </location>
</feature>
<proteinExistence type="predicted"/>
<dbReference type="EMBL" id="JAGINX010000001">
    <property type="protein sequence ID" value="MBP2317386.1"/>
    <property type="molecule type" value="Genomic_DNA"/>
</dbReference>
<sequence>MTLIDIFIWTIGIAVFLTITAGPLAVLLVSAHCFAVRNIGEGVISLVLGLLLSFAYIIGLAEFSEATGIGPEWIKKPEWVEGE</sequence>
<keyword evidence="1" id="KW-0472">Membrane</keyword>
<evidence type="ECO:0000256" key="1">
    <source>
        <dbReference type="SAM" id="Phobius"/>
    </source>
</evidence>
<gene>
    <name evidence="2" type="ORF">JOF45_000405</name>
</gene>